<feature type="signal peptide" evidence="2">
    <location>
        <begin position="1"/>
        <end position="23"/>
    </location>
</feature>
<accession>A0A6P4J3Y6</accession>
<dbReference type="RefSeq" id="XP_017030059.1">
    <property type="nucleotide sequence ID" value="XM_017174570.1"/>
</dbReference>
<dbReference type="OMA" id="KFMLMRG"/>
<evidence type="ECO:0000256" key="1">
    <source>
        <dbReference type="SAM" id="MobiDB-lite"/>
    </source>
</evidence>
<evidence type="ECO:0000313" key="3">
    <source>
        <dbReference type="Proteomes" id="UP001652661"/>
    </source>
</evidence>
<feature type="compositionally biased region" description="Basic residues" evidence="1">
    <location>
        <begin position="152"/>
        <end position="196"/>
    </location>
</feature>
<dbReference type="GeneID" id="108080005"/>
<evidence type="ECO:0000313" key="4">
    <source>
        <dbReference type="RefSeq" id="XP_017030059.1"/>
    </source>
</evidence>
<feature type="compositionally biased region" description="Low complexity" evidence="1">
    <location>
        <begin position="79"/>
        <end position="108"/>
    </location>
</feature>
<organism evidence="3 4">
    <name type="scientific">Drosophila kikkawai</name>
    <name type="common">Fruit fly</name>
    <dbReference type="NCBI Taxonomy" id="30033"/>
    <lineage>
        <taxon>Eukaryota</taxon>
        <taxon>Metazoa</taxon>
        <taxon>Ecdysozoa</taxon>
        <taxon>Arthropoda</taxon>
        <taxon>Hexapoda</taxon>
        <taxon>Insecta</taxon>
        <taxon>Pterygota</taxon>
        <taxon>Neoptera</taxon>
        <taxon>Endopterygota</taxon>
        <taxon>Diptera</taxon>
        <taxon>Brachycera</taxon>
        <taxon>Muscomorpha</taxon>
        <taxon>Ephydroidea</taxon>
        <taxon>Drosophilidae</taxon>
        <taxon>Drosophila</taxon>
        <taxon>Sophophora</taxon>
    </lineage>
</organism>
<sequence length="249" mass="28324">MHIPRRFFCLIVICLALLAGVESRRSGYRLPKIQGRSASDSSPSRQDVGSGRDFMKKFMMMRGLFQQPSDNVIIITNPPSTTTTTTTGNTPTSTTTTTTTTPTSNTTGRSFDDKAEVQEPVPVATMSALEGLEDRLDLPEADPLVVQEVTTHKPKMQKRFRVKKLQRSHARKTQVRRHIHRHHKNKSQRSQKKVPKSGKNPEAAIVNHQRNSEVNFIEPYHNDRPQRQTSQSGSDSRLQRIWRRFQIAN</sequence>
<dbReference type="AlphaFoldDB" id="A0A6P4J3Y6"/>
<keyword evidence="2" id="KW-0732">Signal</keyword>
<proteinExistence type="predicted"/>
<protein>
    <submittedName>
        <fullName evidence="4">Transcription initiation factor TFIID subunit 1</fullName>
    </submittedName>
</protein>
<reference evidence="4" key="1">
    <citation type="submission" date="2025-08" db="UniProtKB">
        <authorList>
            <consortium name="RefSeq"/>
        </authorList>
    </citation>
    <scope>IDENTIFICATION</scope>
    <source>
        <strain evidence="4">14028-0561.14</strain>
        <tissue evidence="4">Whole fly</tissue>
    </source>
</reference>
<gene>
    <name evidence="4" type="primary">LOC108080005</name>
</gene>
<evidence type="ECO:0000256" key="2">
    <source>
        <dbReference type="SAM" id="SignalP"/>
    </source>
</evidence>
<feature type="chain" id="PRO_5027625189" evidence="2">
    <location>
        <begin position="24"/>
        <end position="249"/>
    </location>
</feature>
<feature type="region of interest" description="Disordered" evidence="1">
    <location>
        <begin position="148"/>
        <end position="238"/>
    </location>
</feature>
<dbReference type="OrthoDB" id="7870173at2759"/>
<keyword evidence="3" id="KW-1185">Reference proteome</keyword>
<feature type="region of interest" description="Disordered" evidence="1">
    <location>
        <begin position="79"/>
        <end position="114"/>
    </location>
</feature>
<name>A0A6P4J3Y6_DROKI</name>
<feature type="compositionally biased region" description="Polar residues" evidence="1">
    <location>
        <begin position="227"/>
        <end position="236"/>
    </location>
</feature>
<dbReference type="Proteomes" id="UP001652661">
    <property type="component" value="Chromosome X"/>
</dbReference>